<dbReference type="NCBIfam" id="TIGR04183">
    <property type="entry name" value="Por_Secre_tail"/>
    <property type="match status" value="1"/>
</dbReference>
<dbReference type="Proteomes" id="UP000612680">
    <property type="component" value="Chromosome"/>
</dbReference>
<organism evidence="2 3">
    <name type="scientific">Dyadobacter sandarakinus</name>
    <dbReference type="NCBI Taxonomy" id="2747268"/>
    <lineage>
        <taxon>Bacteria</taxon>
        <taxon>Pseudomonadati</taxon>
        <taxon>Bacteroidota</taxon>
        <taxon>Cytophagia</taxon>
        <taxon>Cytophagales</taxon>
        <taxon>Spirosomataceae</taxon>
        <taxon>Dyadobacter</taxon>
    </lineage>
</organism>
<gene>
    <name evidence="2" type="ORF">HWI92_16620</name>
</gene>
<proteinExistence type="predicted"/>
<dbReference type="EMBL" id="CP056775">
    <property type="protein sequence ID" value="QRR02417.1"/>
    <property type="molecule type" value="Genomic_DNA"/>
</dbReference>
<evidence type="ECO:0000313" key="2">
    <source>
        <dbReference type="EMBL" id="QRR02417.1"/>
    </source>
</evidence>
<protein>
    <submittedName>
        <fullName evidence="2">T9SS type A sorting domain-containing protein</fullName>
    </submittedName>
</protein>
<name>A0ABX7I8H5_9BACT</name>
<evidence type="ECO:0000259" key="1">
    <source>
        <dbReference type="Pfam" id="PF18962"/>
    </source>
</evidence>
<keyword evidence="3" id="KW-1185">Reference proteome</keyword>
<dbReference type="InterPro" id="IPR026444">
    <property type="entry name" value="Secre_tail"/>
</dbReference>
<dbReference type="RefSeq" id="WP_204657346.1">
    <property type="nucleotide sequence ID" value="NZ_CP056775.1"/>
</dbReference>
<sequence>MTLKSQGTGIHDYAFTHNLPAAGENRYRLKMIDVYDNVTYSEIRTVMFDSSEISFPKLPVVQWDKAYGNTTQQDGVSDFSSMVKTSDGNYVMAGQSSARAGRDHPDMRVMKINPEGQTVWEKLFIADNDSWASSVIETADGGLMVAGTAGGTAGGDKSENDRGGSDFWIVKMTADGTKQWDKTFGSPSYDAASVILQTADGGYIIGGSTYSSPKGGDKSEDSKGELDEYWIVKVSALGEKEWDRTFGTDAFDYCRSIRQTADGGYLVGGYTAPMTGGDQTVRGGRDIWVMKLSSTGTQEWQKIFGGSGDDMLSRILPYTDGNYILAGSSSSPEGQGKSQDSNGAYDFWLIKIDDGGNQLWDKVIGGAADDYLTCIERTGSGEYLIGGTTSSGAGFDKTEDLRYHDDSDRIGDFWLMKFSSAWEKIFDKTIGGDGGDYLNAVVQTADNGYLLLGQSSSGLQSIPGDRTVPRNGLADPWLVKLAPDSPLPVTLTTFTAQKETSTTLLTWQTATEIHSDHFEIHHSMNGKAWNHIGAVNALGENEGLHTYQFVHPSPANGDNYYRLKMIDTDGTFAYSKVERVSFKLGFKVNVYPNPATEMIHLQTPDWTKVKSVEIVNVQGKVVYKSGKKPVQHLSAEAFGAGLYFVKITDVNGSETSRKIVVAR</sequence>
<feature type="domain" description="Secretion system C-terminal sorting" evidence="1">
    <location>
        <begin position="590"/>
        <end position="661"/>
    </location>
</feature>
<reference evidence="2 3" key="1">
    <citation type="submission" date="2020-06" db="EMBL/GenBank/DDBJ databases">
        <title>Dyadobacter sandarakinus sp. nov., isolated from the soil of the Arctic Yellow River Station.</title>
        <authorList>
            <person name="Zhang Y."/>
            <person name="Peng F."/>
        </authorList>
    </citation>
    <scope>NUCLEOTIDE SEQUENCE [LARGE SCALE GENOMIC DNA]</scope>
    <source>
        <strain evidence="2 3">Q3-56</strain>
    </source>
</reference>
<dbReference type="PANTHER" id="PTHR42754:SF1">
    <property type="entry name" value="LIPOPROTEIN"/>
    <property type="match status" value="1"/>
</dbReference>
<dbReference type="Pfam" id="PF18962">
    <property type="entry name" value="Por_Secre_tail"/>
    <property type="match status" value="1"/>
</dbReference>
<dbReference type="PANTHER" id="PTHR42754">
    <property type="entry name" value="ENDOGLUCANASE"/>
    <property type="match status" value="1"/>
</dbReference>
<evidence type="ECO:0000313" key="3">
    <source>
        <dbReference type="Proteomes" id="UP000612680"/>
    </source>
</evidence>
<accession>A0ABX7I8H5</accession>